<keyword evidence="2 5" id="KW-0732">Signal</keyword>
<proteinExistence type="inferred from homology"/>
<dbReference type="InterPro" id="IPR036514">
    <property type="entry name" value="SGNH_hydro_sf"/>
</dbReference>
<dbReference type="InterPro" id="IPR001087">
    <property type="entry name" value="GDSL"/>
</dbReference>
<evidence type="ECO:0000313" key="6">
    <source>
        <dbReference type="EMBL" id="KXG38614.1"/>
    </source>
</evidence>
<sequence length="347" mass="37215">MSTACRLPPVPLLVLLLVAAEAFFVYADTNDYGRYSRVFAFGNSLTDTGNAAIFPVTAGGPFTRPPYGQTYFGHPSGRASNGRLILDFLVEELKVPQPTPYLAGKTAGDFLNGTNFALGGATALDPAFLASKEQRKIMASSVFYVGEIGVNDYFFALINNSAVDVAASLTPHIIGAVRSALTLAVQAMIAAGARTLVITGMLPIGCEPQQLALYPAGDEGDYDPTTGCIARFNEVAKQHNRALRMMLSELRRDYGSTLSLLYADIYNPVVKAVAFPAFYGFGDRPLSACCGGGGGPYNFNFTMFCGTPESTTCADPSKFVSWDGIHFTEAANRLITRTMLKELKLLL</sequence>
<evidence type="ECO:0000256" key="1">
    <source>
        <dbReference type="ARBA" id="ARBA00008668"/>
    </source>
</evidence>
<evidence type="ECO:0000256" key="2">
    <source>
        <dbReference type="ARBA" id="ARBA00022729"/>
    </source>
</evidence>
<reference evidence="6 7" key="1">
    <citation type="journal article" date="2009" name="Nature">
        <title>The Sorghum bicolor genome and the diversification of grasses.</title>
        <authorList>
            <person name="Paterson A.H."/>
            <person name="Bowers J.E."/>
            <person name="Bruggmann R."/>
            <person name="Dubchak I."/>
            <person name="Grimwood J."/>
            <person name="Gundlach H."/>
            <person name="Haberer G."/>
            <person name="Hellsten U."/>
            <person name="Mitros T."/>
            <person name="Poliakov A."/>
            <person name="Schmutz J."/>
            <person name="Spannagl M."/>
            <person name="Tang H."/>
            <person name="Wang X."/>
            <person name="Wicker T."/>
            <person name="Bharti A.K."/>
            <person name="Chapman J."/>
            <person name="Feltus F.A."/>
            <person name="Gowik U."/>
            <person name="Grigoriev I.V."/>
            <person name="Lyons E."/>
            <person name="Maher C.A."/>
            <person name="Martis M."/>
            <person name="Narechania A."/>
            <person name="Otillar R.P."/>
            <person name="Penning B.W."/>
            <person name="Salamov A.A."/>
            <person name="Wang Y."/>
            <person name="Zhang L."/>
            <person name="Carpita N.C."/>
            <person name="Freeling M."/>
            <person name="Gingle A.R."/>
            <person name="Hash C.T."/>
            <person name="Keller B."/>
            <person name="Klein P."/>
            <person name="Kresovich S."/>
            <person name="McCann M.C."/>
            <person name="Ming R."/>
            <person name="Peterson D.G."/>
            <person name="Mehboob-ur-Rahman"/>
            <person name="Ware D."/>
            <person name="Westhoff P."/>
            <person name="Mayer K.F."/>
            <person name="Messing J."/>
            <person name="Rokhsar D.S."/>
        </authorList>
    </citation>
    <scope>NUCLEOTIDE SEQUENCE [LARGE SCALE GENOMIC DNA]</scope>
    <source>
        <strain evidence="7">cv. BTx623</strain>
    </source>
</reference>
<evidence type="ECO:0000256" key="5">
    <source>
        <dbReference type="SAM" id="SignalP"/>
    </source>
</evidence>
<dbReference type="Pfam" id="PF00657">
    <property type="entry name" value="Lipase_GDSL"/>
    <property type="match status" value="1"/>
</dbReference>
<dbReference type="PANTHER" id="PTHR22835:SF544">
    <property type="entry name" value="OS10G0393700 PROTEIN"/>
    <property type="match status" value="1"/>
</dbReference>
<dbReference type="Proteomes" id="UP000000768">
    <property type="component" value="Chromosome 1"/>
</dbReference>
<dbReference type="EMBL" id="CM000760">
    <property type="protein sequence ID" value="KXG38614.1"/>
    <property type="molecule type" value="Genomic_DNA"/>
</dbReference>
<dbReference type="GO" id="GO:0016788">
    <property type="term" value="F:hydrolase activity, acting on ester bonds"/>
    <property type="evidence" value="ECO:0007669"/>
    <property type="project" value="InterPro"/>
</dbReference>
<dbReference type="SUPFAM" id="SSF52266">
    <property type="entry name" value="SGNH hydrolase"/>
    <property type="match status" value="1"/>
</dbReference>
<reference evidence="7" key="2">
    <citation type="journal article" date="2018" name="Plant J.">
        <title>The Sorghum bicolor reference genome: improved assembly, gene annotations, a transcriptome atlas, and signatures of genome organization.</title>
        <authorList>
            <person name="McCormick R.F."/>
            <person name="Truong S.K."/>
            <person name="Sreedasyam A."/>
            <person name="Jenkins J."/>
            <person name="Shu S."/>
            <person name="Sims D."/>
            <person name="Kennedy M."/>
            <person name="Amirebrahimi M."/>
            <person name="Weers B.D."/>
            <person name="McKinley B."/>
            <person name="Mattison A."/>
            <person name="Morishige D.T."/>
            <person name="Grimwood J."/>
            <person name="Schmutz J."/>
            <person name="Mullet J.E."/>
        </authorList>
    </citation>
    <scope>NUCLEOTIDE SEQUENCE [LARGE SCALE GENOMIC DNA]</scope>
    <source>
        <strain evidence="7">cv. BTx623</strain>
    </source>
</reference>
<feature type="signal peptide" evidence="5">
    <location>
        <begin position="1"/>
        <end position="27"/>
    </location>
</feature>
<name>A0A1B6QL38_SORBI</name>
<comment type="similarity">
    <text evidence="1">Belongs to the 'GDSL' lipolytic enzyme family.</text>
</comment>
<evidence type="ECO:0000313" key="7">
    <source>
        <dbReference type="Proteomes" id="UP000000768"/>
    </source>
</evidence>
<gene>
    <name evidence="6" type="ORF">SORBI_3001G258600</name>
</gene>
<protein>
    <recommendedName>
        <fullName evidence="8">GDSL esterase/lipase</fullName>
    </recommendedName>
</protein>
<keyword evidence="7" id="KW-1185">Reference proteome</keyword>
<keyword evidence="3" id="KW-0378">Hydrolase</keyword>
<feature type="chain" id="PRO_5008589767" description="GDSL esterase/lipase" evidence="5">
    <location>
        <begin position="28"/>
        <end position="347"/>
    </location>
</feature>
<organism evidence="6 7">
    <name type="scientific">Sorghum bicolor</name>
    <name type="common">Sorghum</name>
    <name type="synonym">Sorghum vulgare</name>
    <dbReference type="NCBI Taxonomy" id="4558"/>
    <lineage>
        <taxon>Eukaryota</taxon>
        <taxon>Viridiplantae</taxon>
        <taxon>Streptophyta</taxon>
        <taxon>Embryophyta</taxon>
        <taxon>Tracheophyta</taxon>
        <taxon>Spermatophyta</taxon>
        <taxon>Magnoliopsida</taxon>
        <taxon>Liliopsida</taxon>
        <taxon>Poales</taxon>
        <taxon>Poaceae</taxon>
        <taxon>PACMAD clade</taxon>
        <taxon>Panicoideae</taxon>
        <taxon>Andropogonodae</taxon>
        <taxon>Andropogoneae</taxon>
        <taxon>Sorghinae</taxon>
        <taxon>Sorghum</taxon>
    </lineage>
</organism>
<dbReference type="AlphaFoldDB" id="A0A1B6QL38"/>
<dbReference type="Gene3D" id="3.40.50.1110">
    <property type="entry name" value="SGNH hydrolase"/>
    <property type="match status" value="1"/>
</dbReference>
<evidence type="ECO:0008006" key="8">
    <source>
        <dbReference type="Google" id="ProtNLM"/>
    </source>
</evidence>
<dbReference type="Gramene" id="KXG38614">
    <property type="protein sequence ID" value="KXG38614"/>
    <property type="gene ID" value="SORBI_3001G258600"/>
</dbReference>
<evidence type="ECO:0000256" key="3">
    <source>
        <dbReference type="ARBA" id="ARBA00022801"/>
    </source>
</evidence>
<dbReference type="CDD" id="cd01837">
    <property type="entry name" value="SGNH_plant_lipase_like"/>
    <property type="match status" value="1"/>
</dbReference>
<evidence type="ECO:0000256" key="4">
    <source>
        <dbReference type="ARBA" id="ARBA00023180"/>
    </source>
</evidence>
<dbReference type="ExpressionAtlas" id="A0A1B6QL38">
    <property type="expression patterns" value="baseline and differential"/>
</dbReference>
<accession>A0A1B6QL38</accession>
<dbReference type="PANTHER" id="PTHR22835">
    <property type="entry name" value="ZINC FINGER FYVE DOMAIN CONTAINING PROTEIN"/>
    <property type="match status" value="1"/>
</dbReference>
<dbReference type="InterPro" id="IPR035669">
    <property type="entry name" value="SGNH_plant_lipase-like"/>
</dbReference>
<keyword evidence="4" id="KW-0325">Glycoprotein</keyword>